<name>A0A4Z2H4J0_9TELE</name>
<evidence type="ECO:0000256" key="1">
    <source>
        <dbReference type="SAM" id="MobiDB-lite"/>
    </source>
</evidence>
<keyword evidence="3" id="KW-1185">Reference proteome</keyword>
<dbReference type="AlphaFoldDB" id="A0A4Z2H4J0"/>
<proteinExistence type="predicted"/>
<feature type="compositionally biased region" description="Polar residues" evidence="1">
    <location>
        <begin position="216"/>
        <end position="227"/>
    </location>
</feature>
<comment type="caution">
    <text evidence="2">The sequence shown here is derived from an EMBL/GenBank/DDBJ whole genome shotgun (WGS) entry which is preliminary data.</text>
</comment>
<accession>A0A4Z2H4J0</accession>
<evidence type="ECO:0000313" key="2">
    <source>
        <dbReference type="EMBL" id="TNN60370.1"/>
    </source>
</evidence>
<dbReference type="EMBL" id="SRLO01000334">
    <property type="protein sequence ID" value="TNN60370.1"/>
    <property type="molecule type" value="Genomic_DNA"/>
</dbReference>
<feature type="region of interest" description="Disordered" evidence="1">
    <location>
        <begin position="174"/>
        <end position="227"/>
    </location>
</feature>
<dbReference type="Proteomes" id="UP000314294">
    <property type="component" value="Unassembled WGS sequence"/>
</dbReference>
<feature type="compositionally biased region" description="Low complexity" evidence="1">
    <location>
        <begin position="191"/>
        <end position="206"/>
    </location>
</feature>
<evidence type="ECO:0000313" key="3">
    <source>
        <dbReference type="Proteomes" id="UP000314294"/>
    </source>
</evidence>
<sequence>METHLTGRVVKAAEESERQASTAFMAEKFDLSERQLHFTGGGGGEGLILYLLPPSVHPCFPLLWPQRNAPPTVLRPSVNPSLNLSTYQSDRQQQRRRGLVYFLRVNDRRLLPLSSARRFYPDGNIPHIFSLLLERHREADTGRVLDRMAIGGIAESRGAENGAATRGQLGLMRSSTARSPGSLQKYPPPCSSQKSASCRRCSSSAHCSHRGRSVASYRSSAPQMTKA</sequence>
<protein>
    <submittedName>
        <fullName evidence="2">Uncharacterized protein</fullName>
    </submittedName>
</protein>
<reference evidence="2 3" key="1">
    <citation type="submission" date="2019-03" db="EMBL/GenBank/DDBJ databases">
        <title>First draft genome of Liparis tanakae, snailfish: a comprehensive survey of snailfish specific genes.</title>
        <authorList>
            <person name="Kim W."/>
            <person name="Song I."/>
            <person name="Jeong J.-H."/>
            <person name="Kim D."/>
            <person name="Kim S."/>
            <person name="Ryu S."/>
            <person name="Song J.Y."/>
            <person name="Lee S.K."/>
        </authorList>
    </citation>
    <scope>NUCLEOTIDE SEQUENCE [LARGE SCALE GENOMIC DNA]</scope>
    <source>
        <tissue evidence="2">Muscle</tissue>
    </source>
</reference>
<organism evidence="2 3">
    <name type="scientific">Liparis tanakae</name>
    <name type="common">Tanaka's snailfish</name>
    <dbReference type="NCBI Taxonomy" id="230148"/>
    <lineage>
        <taxon>Eukaryota</taxon>
        <taxon>Metazoa</taxon>
        <taxon>Chordata</taxon>
        <taxon>Craniata</taxon>
        <taxon>Vertebrata</taxon>
        <taxon>Euteleostomi</taxon>
        <taxon>Actinopterygii</taxon>
        <taxon>Neopterygii</taxon>
        <taxon>Teleostei</taxon>
        <taxon>Neoteleostei</taxon>
        <taxon>Acanthomorphata</taxon>
        <taxon>Eupercaria</taxon>
        <taxon>Perciformes</taxon>
        <taxon>Cottioidei</taxon>
        <taxon>Cottales</taxon>
        <taxon>Liparidae</taxon>
        <taxon>Liparis</taxon>
    </lineage>
</organism>
<gene>
    <name evidence="2" type="ORF">EYF80_029359</name>
</gene>